<feature type="binding site" evidence="7">
    <location>
        <position position="31"/>
    </location>
    <ligand>
        <name>3-phosphoshikimate</name>
        <dbReference type="ChEBI" id="CHEBI:145989"/>
    </ligand>
</feature>
<feature type="binding site" evidence="7">
    <location>
        <position position="314"/>
    </location>
    <ligand>
        <name>3-phosphoshikimate</name>
        <dbReference type="ChEBI" id="CHEBI:145989"/>
    </ligand>
</feature>
<dbReference type="PROSITE" id="PS00885">
    <property type="entry name" value="EPSP_SYNTHASE_2"/>
    <property type="match status" value="1"/>
</dbReference>
<evidence type="ECO:0000256" key="5">
    <source>
        <dbReference type="ARBA" id="ARBA00023141"/>
    </source>
</evidence>
<sequence>MTAPLPWPAPHRDTPFVGDVMVPGSKSLTNRVLILAALGDGPSVITRPLASRDTDLMAAALTALGATIERDATTWTVTPPAAVRTDAVTIDCGLAGTVMRFVPLLAALGGAPVTFDGDEHARVRPMATTIATLRSLGLQVDDEGRGSLPFTVHATGGVTGGEIRIDASASSQFVSALLLVGARFEKGLDLRHTGSSLPSMPHIDMTVAELRRRGVRIDTDEPGRWIVHPGTIRALDVEIEPDLSNAGVFIAGALVTGGSVRVRSWPRHTDQAGDAWRTIVPAFGGTVAEDGADLLFSAGESLTGVELDLHDVGELTPVIAAMAALADGPSRLSGVAHLRGHETDRLAALVTEINRLGGDAEELEDGLLVRPRPLHAETFRTYDDHRMAHAAVVLGLRVPGLLVENVDTTIKTYPDFAPVWERLMTQAP</sequence>
<dbReference type="PIRSF" id="PIRSF000505">
    <property type="entry name" value="EPSPS"/>
    <property type="match status" value="1"/>
</dbReference>
<feature type="binding site" evidence="7">
    <location>
        <position position="411"/>
    </location>
    <ligand>
        <name>phosphoenolpyruvate</name>
        <dbReference type="ChEBI" id="CHEBI:58702"/>
    </ligand>
</feature>
<dbReference type="RefSeq" id="WP_232401783.1">
    <property type="nucleotide sequence ID" value="NZ_CP102173.1"/>
</dbReference>
<feature type="domain" description="Enolpyruvate transferase" evidence="8">
    <location>
        <begin position="15"/>
        <end position="419"/>
    </location>
</feature>
<feature type="binding site" evidence="7">
    <location>
        <position position="27"/>
    </location>
    <ligand>
        <name>3-phosphoshikimate</name>
        <dbReference type="ChEBI" id="CHEBI:145989"/>
    </ligand>
</feature>
<comment type="pathway">
    <text evidence="1 7">Metabolic intermediate biosynthesis; chorismate biosynthesis; chorismate from D-erythrose 4-phosphate and phosphoenolpyruvate: step 6/7.</text>
</comment>
<dbReference type="Proteomes" id="UP001316184">
    <property type="component" value="Chromosome"/>
</dbReference>
<evidence type="ECO:0000256" key="3">
    <source>
        <dbReference type="ARBA" id="ARBA00022605"/>
    </source>
</evidence>
<feature type="binding site" evidence="7">
    <location>
        <position position="26"/>
    </location>
    <ligand>
        <name>phosphoenolpyruvate</name>
        <dbReference type="ChEBI" id="CHEBI:58702"/>
    </ligand>
</feature>
<feature type="binding site" evidence="7">
    <location>
        <position position="172"/>
    </location>
    <ligand>
        <name>phosphoenolpyruvate</name>
        <dbReference type="ChEBI" id="CHEBI:58702"/>
    </ligand>
</feature>
<evidence type="ECO:0000256" key="2">
    <source>
        <dbReference type="ARBA" id="ARBA00009948"/>
    </source>
</evidence>
<comment type="function">
    <text evidence="7">Catalyzes the transfer of the enolpyruvyl moiety of phosphoenolpyruvate (PEP) to the 5-hydroxyl of shikimate-3-phosphate (S3P) to produce enolpyruvyl shikimate-3-phosphate and inorganic phosphate.</text>
</comment>
<accession>A0ABY5M849</accession>
<dbReference type="EMBL" id="CP102173">
    <property type="protein sequence ID" value="UUP12838.1"/>
    <property type="molecule type" value="Genomic_DNA"/>
</dbReference>
<dbReference type="InterPro" id="IPR036968">
    <property type="entry name" value="Enolpyruvate_Tfrase_sf"/>
</dbReference>
<dbReference type="EC" id="2.5.1.19" evidence="7"/>
<keyword evidence="4 7" id="KW-0808">Transferase</keyword>
<feature type="binding site" evidence="7">
    <location>
        <position position="341"/>
    </location>
    <ligand>
        <name>3-phosphoshikimate</name>
        <dbReference type="ChEBI" id="CHEBI:145989"/>
    </ligand>
</feature>
<feature type="active site" description="Proton acceptor" evidence="7">
    <location>
        <position position="314"/>
    </location>
</feature>
<dbReference type="InterPro" id="IPR023193">
    <property type="entry name" value="EPSP_synthase_CS"/>
</dbReference>
<feature type="binding site" evidence="7">
    <location>
        <position position="124"/>
    </location>
    <ligand>
        <name>phosphoenolpyruvate</name>
        <dbReference type="ChEBI" id="CHEBI:58702"/>
    </ligand>
</feature>
<dbReference type="InterPro" id="IPR001986">
    <property type="entry name" value="Enolpyruvate_Tfrase_dom"/>
</dbReference>
<feature type="binding site" evidence="7">
    <location>
        <position position="172"/>
    </location>
    <ligand>
        <name>3-phosphoshikimate</name>
        <dbReference type="ChEBI" id="CHEBI:145989"/>
    </ligand>
</feature>
<evidence type="ECO:0000313" key="10">
    <source>
        <dbReference type="Proteomes" id="UP001316184"/>
    </source>
</evidence>
<dbReference type="NCBIfam" id="TIGR01356">
    <property type="entry name" value="aroA"/>
    <property type="match status" value="1"/>
</dbReference>
<dbReference type="HAMAP" id="MF_00210">
    <property type="entry name" value="EPSP_synth"/>
    <property type="match status" value="1"/>
</dbReference>
<comment type="catalytic activity">
    <reaction evidence="6">
        <text>3-phosphoshikimate + phosphoenolpyruvate = 5-O-(1-carboxyvinyl)-3-phosphoshikimate + phosphate</text>
        <dbReference type="Rhea" id="RHEA:21256"/>
        <dbReference type="ChEBI" id="CHEBI:43474"/>
        <dbReference type="ChEBI" id="CHEBI:57701"/>
        <dbReference type="ChEBI" id="CHEBI:58702"/>
        <dbReference type="ChEBI" id="CHEBI:145989"/>
        <dbReference type="EC" id="2.5.1.19"/>
    </reaction>
    <physiologicalReaction direction="left-to-right" evidence="6">
        <dbReference type="Rhea" id="RHEA:21257"/>
    </physiologicalReaction>
</comment>
<evidence type="ECO:0000256" key="6">
    <source>
        <dbReference type="ARBA" id="ARBA00044633"/>
    </source>
</evidence>
<evidence type="ECO:0000256" key="7">
    <source>
        <dbReference type="HAMAP-Rule" id="MF_00210"/>
    </source>
</evidence>
<dbReference type="InterPro" id="IPR006264">
    <property type="entry name" value="EPSP_synthase"/>
</dbReference>
<protein>
    <recommendedName>
        <fullName evidence="7">3-phosphoshikimate 1-carboxyvinyltransferase</fullName>
        <ecNumber evidence="7">2.5.1.19</ecNumber>
    </recommendedName>
    <alternativeName>
        <fullName evidence="7">5-enolpyruvylshikimate-3-phosphate synthase</fullName>
        <shortName evidence="7">EPSP synthase</shortName>
        <shortName evidence="7">EPSPS</shortName>
    </alternativeName>
</protein>
<comment type="similarity">
    <text evidence="2 7">Belongs to the EPSP synthase family.</text>
</comment>
<name>A0ABY5M849_9ACTN</name>
<keyword evidence="5 7" id="KW-0057">Aromatic amino acid biosynthesis</keyword>
<dbReference type="GO" id="GO:0003866">
    <property type="term" value="F:3-phosphoshikimate 1-carboxyvinyltransferase activity"/>
    <property type="evidence" value="ECO:0007669"/>
    <property type="project" value="UniProtKB-EC"/>
</dbReference>
<dbReference type="InterPro" id="IPR013792">
    <property type="entry name" value="RNA3'P_cycl/enolpyr_Trfase_a/b"/>
</dbReference>
<evidence type="ECO:0000256" key="4">
    <source>
        <dbReference type="ARBA" id="ARBA00022679"/>
    </source>
</evidence>
<feature type="binding site" evidence="7">
    <location>
        <position position="345"/>
    </location>
    <ligand>
        <name>phosphoenolpyruvate</name>
        <dbReference type="ChEBI" id="CHEBI:58702"/>
    </ligand>
</feature>
<dbReference type="PANTHER" id="PTHR21090">
    <property type="entry name" value="AROM/DEHYDROQUINATE SYNTHASE"/>
    <property type="match status" value="1"/>
</dbReference>
<keyword evidence="10" id="KW-1185">Reference proteome</keyword>
<feature type="binding site" evidence="7">
    <location>
        <position position="386"/>
    </location>
    <ligand>
        <name>phosphoenolpyruvate</name>
        <dbReference type="ChEBI" id="CHEBI:58702"/>
    </ligand>
</feature>
<evidence type="ECO:0000256" key="1">
    <source>
        <dbReference type="ARBA" id="ARBA00004811"/>
    </source>
</evidence>
<comment type="caution">
    <text evidence="7">Lacks conserved residue(s) required for the propagation of feature annotation.</text>
</comment>
<feature type="binding site" evidence="7">
    <location>
        <position position="199"/>
    </location>
    <ligand>
        <name>3-phosphoshikimate</name>
        <dbReference type="ChEBI" id="CHEBI:145989"/>
    </ligand>
</feature>
<dbReference type="PANTHER" id="PTHR21090:SF5">
    <property type="entry name" value="PENTAFUNCTIONAL AROM POLYPEPTIDE"/>
    <property type="match status" value="1"/>
</dbReference>
<dbReference type="SUPFAM" id="SSF55205">
    <property type="entry name" value="EPT/RTPC-like"/>
    <property type="match status" value="1"/>
</dbReference>
<evidence type="ECO:0000313" key="9">
    <source>
        <dbReference type="EMBL" id="UUP12838.1"/>
    </source>
</evidence>
<feature type="binding site" evidence="7">
    <location>
        <position position="171"/>
    </location>
    <ligand>
        <name>3-phosphoshikimate</name>
        <dbReference type="ChEBI" id="CHEBI:145989"/>
    </ligand>
</feature>
<gene>
    <name evidence="7 9" type="primary">aroA</name>
    <name evidence="9" type="ORF">NQV15_13375</name>
</gene>
<dbReference type="Pfam" id="PF00275">
    <property type="entry name" value="EPSP_synthase"/>
    <property type="match status" value="1"/>
</dbReference>
<organism evidence="9 10">
    <name type="scientific">Aeromicrobium wangtongii</name>
    <dbReference type="NCBI Taxonomy" id="2969247"/>
    <lineage>
        <taxon>Bacteria</taxon>
        <taxon>Bacillati</taxon>
        <taxon>Actinomycetota</taxon>
        <taxon>Actinomycetes</taxon>
        <taxon>Propionibacteriales</taxon>
        <taxon>Nocardioidaceae</taxon>
        <taxon>Aeromicrobium</taxon>
    </lineage>
</organism>
<dbReference type="CDD" id="cd01556">
    <property type="entry name" value="EPSP_synthase"/>
    <property type="match status" value="1"/>
</dbReference>
<evidence type="ECO:0000259" key="8">
    <source>
        <dbReference type="Pfam" id="PF00275"/>
    </source>
</evidence>
<dbReference type="Gene3D" id="3.65.10.10">
    <property type="entry name" value="Enolpyruvate transferase domain"/>
    <property type="match status" value="2"/>
</dbReference>
<keyword evidence="7" id="KW-0963">Cytoplasm</keyword>
<keyword evidence="3 7" id="KW-0028">Amino-acid biosynthesis</keyword>
<feature type="binding site" evidence="7">
    <location>
        <position position="96"/>
    </location>
    <ligand>
        <name>phosphoenolpyruvate</name>
        <dbReference type="ChEBI" id="CHEBI:58702"/>
    </ligand>
</feature>
<reference evidence="9 10" key="1">
    <citation type="submission" date="2022-08" db="EMBL/GenBank/DDBJ databases">
        <title>novel species in genus Aeromicrobium.</title>
        <authorList>
            <person name="Ye L."/>
        </authorList>
    </citation>
    <scope>NUCLEOTIDE SEQUENCE [LARGE SCALE GENOMIC DNA]</scope>
    <source>
        <strain evidence="10">zg-Y1379</strain>
    </source>
</reference>
<feature type="binding site" evidence="7">
    <location>
        <position position="170"/>
    </location>
    <ligand>
        <name>3-phosphoshikimate</name>
        <dbReference type="ChEBI" id="CHEBI:145989"/>
    </ligand>
</feature>
<feature type="binding site" evidence="7">
    <location>
        <position position="26"/>
    </location>
    <ligand>
        <name>3-phosphoshikimate</name>
        <dbReference type="ChEBI" id="CHEBI:145989"/>
    </ligand>
</feature>
<proteinExistence type="inferred from homology"/>
<comment type="subunit">
    <text evidence="7">Monomer.</text>
</comment>
<comment type="subcellular location">
    <subcellularLocation>
        <location evidence="7">Cytoplasm</location>
    </subcellularLocation>
</comment>